<gene>
    <name evidence="3" type="ordered locus">azo0544</name>
</gene>
<dbReference type="InterPro" id="IPR046132">
    <property type="entry name" value="DUF6129"/>
</dbReference>
<reference evidence="2" key="1">
    <citation type="journal article" date="2001" name="J. Bacteriol.">
        <title>Role of a ferredoxin gene cotranscribed with the nifHDK operon in N(2) fixation and nitrogenase "switch-off" of Azoarcus sp. strain BH72.</title>
        <authorList>
            <person name="Egener T."/>
            <person name="Martin D.E."/>
            <person name="Sarkar A."/>
            <person name="Reinhold-Hurek B."/>
        </authorList>
    </citation>
    <scope>NUCLEOTIDE SEQUENCE</scope>
    <source>
        <strain evidence="2">BH72</strain>
    </source>
</reference>
<feature type="domain" description="DUF6129" evidence="1">
    <location>
        <begin position="25"/>
        <end position="74"/>
    </location>
</feature>
<keyword evidence="4" id="KW-1185">Reference proteome</keyword>
<dbReference type="RefSeq" id="WP_011764279.1">
    <property type="nucleotide sequence ID" value="NC_008702.1"/>
</dbReference>
<dbReference type="AlphaFoldDB" id="Q9F0V4"/>
<dbReference type="EMBL" id="AF200742">
    <property type="protein sequence ID" value="AAG35591.1"/>
    <property type="molecule type" value="Genomic_DNA"/>
</dbReference>
<dbReference type="EMBL" id="AM406670">
    <property type="protein sequence ID" value="CAL93161.1"/>
    <property type="molecule type" value="Genomic_DNA"/>
</dbReference>
<accession>Q9F0V4</accession>
<evidence type="ECO:0000313" key="2">
    <source>
        <dbReference type="EMBL" id="AAG35591.1"/>
    </source>
</evidence>
<dbReference type="OrthoDB" id="8563875at2"/>
<dbReference type="KEGG" id="azo:azo0544"/>
<dbReference type="Proteomes" id="UP000002588">
    <property type="component" value="Chromosome"/>
</dbReference>
<dbReference type="STRING" id="62928.azo0544"/>
<dbReference type="eggNOG" id="ENOG5032ZP4">
    <property type="taxonomic scope" value="Bacteria"/>
</dbReference>
<name>Q9F0V4_AZOSB</name>
<proteinExistence type="predicted"/>
<reference evidence="3 4" key="2">
    <citation type="journal article" date="2006" name="Nat. Biotechnol.">
        <title>Complete genome of the mutualistic, N2-fixing grass endophyte Azoarcus sp. strain BH72.</title>
        <authorList>
            <person name="Krause A."/>
            <person name="Ramakumar A."/>
            <person name="Bartels D."/>
            <person name="Battistoni F."/>
            <person name="Bekel T."/>
            <person name="Boch J."/>
            <person name="Boehm M."/>
            <person name="Friedrich F."/>
            <person name="Hurek T."/>
            <person name="Krause L."/>
            <person name="Linke B."/>
            <person name="McHardy A.C."/>
            <person name="Sarkar A."/>
            <person name="Schneiker S."/>
            <person name="Syed A.A."/>
            <person name="Thauer R."/>
            <person name="Vorhoelter F.-J."/>
            <person name="Weidner S."/>
            <person name="Puehler A."/>
            <person name="Reinhold-Hurek B."/>
            <person name="Kaiser O."/>
            <person name="Goesmann A."/>
        </authorList>
    </citation>
    <scope>NUCLEOTIDE SEQUENCE [LARGE SCALE GENOMIC DNA]</scope>
    <source>
        <strain evidence="3 4">BH72</strain>
    </source>
</reference>
<protein>
    <recommendedName>
        <fullName evidence="1">DUF6129 domain-containing protein</fullName>
    </recommendedName>
</protein>
<dbReference type="HOGENOM" id="CLU_184991_0_0_4"/>
<sequence length="90" mass="9644">MINDELLGTVAGLVKEQGASEQLVSALRVRWPNLRFTYCSDDDMPPRLSPALAGEGFNLYLIANGDHCLALTKDPAVAIGVVVAEVMADE</sequence>
<dbReference type="KEGG" id="aoa:dqs_0554"/>
<dbReference type="Pfam" id="PF19624">
    <property type="entry name" value="DUF6129"/>
    <property type="match status" value="1"/>
</dbReference>
<evidence type="ECO:0000313" key="4">
    <source>
        <dbReference type="Proteomes" id="UP000002588"/>
    </source>
</evidence>
<organism evidence="2">
    <name type="scientific">Azoarcus sp. (strain BH72)</name>
    <dbReference type="NCBI Taxonomy" id="418699"/>
    <lineage>
        <taxon>Bacteria</taxon>
        <taxon>Pseudomonadati</taxon>
        <taxon>Pseudomonadota</taxon>
        <taxon>Betaproteobacteria</taxon>
        <taxon>Rhodocyclales</taxon>
        <taxon>Zoogloeaceae</taxon>
        <taxon>Azoarcus</taxon>
    </lineage>
</organism>
<evidence type="ECO:0000313" key="3">
    <source>
        <dbReference type="EMBL" id="CAL93161.1"/>
    </source>
</evidence>
<evidence type="ECO:0000259" key="1">
    <source>
        <dbReference type="Pfam" id="PF19624"/>
    </source>
</evidence>